<dbReference type="AlphaFoldDB" id="A0A4P1R3G2"/>
<evidence type="ECO:0000256" key="12">
    <source>
        <dbReference type="ARBA" id="ARBA00022741"/>
    </source>
</evidence>
<dbReference type="Pfam" id="PF00560">
    <property type="entry name" value="LRR_1"/>
    <property type="match status" value="11"/>
</dbReference>
<evidence type="ECO:0000256" key="19">
    <source>
        <dbReference type="ARBA" id="ARBA00047899"/>
    </source>
</evidence>
<dbReference type="FunFam" id="3.80.10.10:FF:000095">
    <property type="entry name" value="LRR receptor-like serine/threonine-protein kinase GSO1"/>
    <property type="match status" value="2"/>
</dbReference>
<comment type="similarity">
    <text evidence="2">Belongs to the protein kinase superfamily. Ser/Thr protein kinase family.</text>
</comment>
<evidence type="ECO:0000256" key="23">
    <source>
        <dbReference type="SAM" id="SignalP"/>
    </source>
</evidence>
<dbReference type="InterPro" id="IPR032675">
    <property type="entry name" value="LRR_dom_sf"/>
</dbReference>
<keyword evidence="14 21" id="KW-0067">ATP-binding</keyword>
<evidence type="ECO:0000256" key="2">
    <source>
        <dbReference type="ARBA" id="ARBA00008684"/>
    </source>
</evidence>
<dbReference type="PANTHER" id="PTHR48053">
    <property type="entry name" value="LEUCINE RICH REPEAT FAMILY PROTEIN, EXPRESSED"/>
    <property type="match status" value="1"/>
</dbReference>
<dbReference type="Gene3D" id="1.10.510.10">
    <property type="entry name" value="Transferase(Phosphotransferase) domain 1"/>
    <property type="match status" value="1"/>
</dbReference>
<evidence type="ECO:0000256" key="5">
    <source>
        <dbReference type="ARBA" id="ARBA00022475"/>
    </source>
</evidence>
<evidence type="ECO:0000256" key="9">
    <source>
        <dbReference type="ARBA" id="ARBA00022692"/>
    </source>
</evidence>
<protein>
    <recommendedName>
        <fullName evidence="4">non-specific serine/threonine protein kinase</fullName>
        <ecNumber evidence="4">2.7.11.1</ecNumber>
    </recommendedName>
</protein>
<feature type="binding site" evidence="21">
    <location>
        <position position="833"/>
    </location>
    <ligand>
        <name>ATP</name>
        <dbReference type="ChEBI" id="CHEBI:30616"/>
    </ligand>
</feature>
<dbReference type="FunFam" id="3.30.200.20:FF:000150">
    <property type="entry name" value="serine/threonine-protein kinase BRI1-like 2"/>
    <property type="match status" value="1"/>
</dbReference>
<keyword evidence="11" id="KW-0677">Repeat</keyword>
<dbReference type="Proteomes" id="UP000188354">
    <property type="component" value="Chromosome LG12"/>
</dbReference>
<gene>
    <name evidence="25" type="ORF">TanjilG_05801</name>
</gene>
<keyword evidence="13" id="KW-0418">Kinase</keyword>
<dbReference type="InterPro" id="IPR008271">
    <property type="entry name" value="Ser/Thr_kinase_AS"/>
</dbReference>
<dbReference type="Pfam" id="PF08263">
    <property type="entry name" value="LRRNT_2"/>
    <property type="match status" value="1"/>
</dbReference>
<keyword evidence="8" id="KW-0808">Transferase</keyword>
<dbReference type="CDD" id="cd14066">
    <property type="entry name" value="STKc_IRAK"/>
    <property type="match status" value="1"/>
</dbReference>
<evidence type="ECO:0000256" key="14">
    <source>
        <dbReference type="ARBA" id="ARBA00022840"/>
    </source>
</evidence>
<evidence type="ECO:0000256" key="7">
    <source>
        <dbReference type="ARBA" id="ARBA00022614"/>
    </source>
</evidence>
<evidence type="ECO:0000256" key="17">
    <source>
        <dbReference type="ARBA" id="ARBA00023170"/>
    </source>
</evidence>
<dbReference type="InterPro" id="IPR003591">
    <property type="entry name" value="Leu-rich_rpt_typical-subtyp"/>
</dbReference>
<keyword evidence="18" id="KW-0325">Glycoprotein</keyword>
<keyword evidence="15 22" id="KW-1133">Transmembrane helix</keyword>
<accession>A0A4P1R3G2</accession>
<dbReference type="PROSITE" id="PS00107">
    <property type="entry name" value="PROTEIN_KINASE_ATP"/>
    <property type="match status" value="1"/>
</dbReference>
<comment type="subcellular location">
    <subcellularLocation>
        <location evidence="1">Cell membrane</location>
        <topology evidence="1">Single-pass type I membrane protein</topology>
    </subcellularLocation>
</comment>
<dbReference type="InterPro" id="IPR045381">
    <property type="entry name" value="BRI1_island_dom"/>
</dbReference>
<evidence type="ECO:0000256" key="18">
    <source>
        <dbReference type="ARBA" id="ARBA00023180"/>
    </source>
</evidence>
<dbReference type="InterPro" id="IPR013210">
    <property type="entry name" value="LRR_N_plant-typ"/>
</dbReference>
<dbReference type="KEGG" id="lang:109361902"/>
<dbReference type="Gene3D" id="3.30.1490.310">
    <property type="match status" value="1"/>
</dbReference>
<keyword evidence="10 23" id="KW-0732">Signal</keyword>
<feature type="domain" description="Protein kinase" evidence="24">
    <location>
        <begin position="804"/>
        <end position="1078"/>
    </location>
</feature>
<keyword evidence="12 21" id="KW-0547">Nucleotide-binding</keyword>
<evidence type="ECO:0000256" key="8">
    <source>
        <dbReference type="ARBA" id="ARBA00022679"/>
    </source>
</evidence>
<dbReference type="EMBL" id="CM007372">
    <property type="protein sequence ID" value="OIW00451.1"/>
    <property type="molecule type" value="Genomic_DNA"/>
</dbReference>
<evidence type="ECO:0000256" key="15">
    <source>
        <dbReference type="ARBA" id="ARBA00022989"/>
    </source>
</evidence>
<dbReference type="OrthoDB" id="1371922at2759"/>
<dbReference type="GO" id="GO:0004674">
    <property type="term" value="F:protein serine/threonine kinase activity"/>
    <property type="evidence" value="ECO:0007669"/>
    <property type="project" value="UniProtKB-KW"/>
</dbReference>
<reference evidence="25 26" key="1">
    <citation type="journal article" date="2017" name="Plant Biotechnol. J.">
        <title>A comprehensive draft genome sequence for lupin (Lupinus angustifolius), an emerging health food: insights into plant-microbe interactions and legume evolution.</title>
        <authorList>
            <person name="Hane J.K."/>
            <person name="Ming Y."/>
            <person name="Kamphuis L.G."/>
            <person name="Nelson M.N."/>
            <person name="Garg G."/>
            <person name="Atkins C.A."/>
            <person name="Bayer P.E."/>
            <person name="Bravo A."/>
            <person name="Bringans S."/>
            <person name="Cannon S."/>
            <person name="Edwards D."/>
            <person name="Foley R."/>
            <person name="Gao L.L."/>
            <person name="Harrison M.J."/>
            <person name="Huang W."/>
            <person name="Hurgobin B."/>
            <person name="Li S."/>
            <person name="Liu C.W."/>
            <person name="McGrath A."/>
            <person name="Morahan G."/>
            <person name="Murray J."/>
            <person name="Weller J."/>
            <person name="Jian J."/>
            <person name="Singh K.B."/>
        </authorList>
    </citation>
    <scope>NUCLEOTIDE SEQUENCE [LARGE SCALE GENOMIC DNA]</scope>
    <source>
        <strain evidence="26">cv. Tanjil</strain>
        <tissue evidence="25">Whole plant</tissue>
    </source>
</reference>
<keyword evidence="16 22" id="KW-0472">Membrane</keyword>
<feature type="signal peptide" evidence="23">
    <location>
        <begin position="1"/>
        <end position="29"/>
    </location>
</feature>
<evidence type="ECO:0000256" key="13">
    <source>
        <dbReference type="ARBA" id="ARBA00022777"/>
    </source>
</evidence>
<sequence>MKPSHSIINYLYSFLLIFLTATITTSTSSFTDEVQLSQLINFKNSLPNPFLLPNWVPNNTTNLCSFTGITCTPQTRHVSSINLAGVALSTTFAPVSAHLLTLPHLQNITLRSTNLSGSLPTVTTCTNSLVFIDLSHNELNGKTDFSGCVNLHYLNISHNNFSSTVPSFGASSSLEYLDISGNQFTGDISGKLFGCKNLIYLNASSNKLSGTVPLLPVGGVMKFLYLAGNIFRGEIPARLAQLCSSLVELDLSLNTLSGSIPSEFSSCSSLESLDVSHNKFSGELPVEVLKKMKSLRRLSLSFNGFSGPMPESLSRMVSLEFLHLGSNRFKGSIPKGLCEDPRNSLKGLYLEDNLLTGFIPPSIGNCSQLVALDLSLNYLKGTIPSSLGSLSNLRDLIIWFNRLSGEIPEQLMYVKTLENLILDFNEFTGEIPSGLSNCTNLKWISLSNNKLGGEIPSGIGRLSNLAILKLSNNSFSGRIPPQLGDCHRLIWLDLNTNLLSGSIPPELFKQSGKIAVNFMGRNTFVYIKNDGSKGFHGAGSLLEFSRIRKEQLKRISIRTSWPITRFYQGKLQPPKFYHNGSMIFLDLSNNMLSGSIPKVIGSMFYLYILNLGHNSISGNIPEELGDLKNLGILDLGSNRLEGQIPQSLTDLSLLTEIDLSNNNLSGLVPRSGQFLTFPANRFLNNSGLCGVTLTSCGEESRYSKNIQHQKLHRGKVTRPANVVMGILSFCIFVFVIIAIETIRRREELEAMFGVYFGSHSHSGTANVGWKLTGAREELSINLETFENSLQKLTFTDLLEATNNFHSDSIVGSGGFGVVYKAKLKDGSVVAIKKLIHGSGQGDREFTAEMETIGRIKHQNLVPLLGYCQGGEERLLVYEYMKYGSLDILHDEKKAGIKLDWAARKKIAIGAASGLAFLHHYCTPHIIHRDMKSSNVLLGENLEARVADFGMARFVNVMDTHLSVSTLAGTPGYVPPEYYQSFRCSTKGDVYSYGVVLLELLTGRKPTGLSDFGDDNLVGWVKQHAEPRKFDVLDPELRKEDPSPEVELVQYLHVAFACLDYRPRKRPTMIQVMAMFKKIQAGSDKVPKSTIATGDGGLGAVEMVDMSIKEATALSKE</sequence>
<feature type="chain" id="PRO_5020040203" description="non-specific serine/threonine protein kinase" evidence="23">
    <location>
        <begin position="30"/>
        <end position="1116"/>
    </location>
</feature>
<evidence type="ECO:0000256" key="4">
    <source>
        <dbReference type="ARBA" id="ARBA00012513"/>
    </source>
</evidence>
<dbReference type="SMART" id="SM00220">
    <property type="entry name" value="S_TKc"/>
    <property type="match status" value="1"/>
</dbReference>
<evidence type="ECO:0000256" key="3">
    <source>
        <dbReference type="ARBA" id="ARBA00009592"/>
    </source>
</evidence>
<dbReference type="Gene3D" id="3.80.10.10">
    <property type="entry name" value="Ribonuclease Inhibitor"/>
    <property type="match status" value="1"/>
</dbReference>
<keyword evidence="5" id="KW-1003">Cell membrane</keyword>
<evidence type="ECO:0000256" key="16">
    <source>
        <dbReference type="ARBA" id="ARBA00023136"/>
    </source>
</evidence>
<keyword evidence="17" id="KW-0675">Receptor</keyword>
<dbReference type="EC" id="2.7.11.1" evidence="4"/>
<dbReference type="SUPFAM" id="SSF52058">
    <property type="entry name" value="L domain-like"/>
    <property type="match status" value="2"/>
</dbReference>
<dbReference type="Pfam" id="PF00069">
    <property type="entry name" value="Pkinase"/>
    <property type="match status" value="1"/>
</dbReference>
<dbReference type="FunFam" id="1.10.510.10:FF:000291">
    <property type="entry name" value="Brassinosteroid LRR receptor kinase"/>
    <property type="match status" value="1"/>
</dbReference>
<dbReference type="InterPro" id="IPR051716">
    <property type="entry name" value="Plant_RL_S/T_kinase"/>
</dbReference>
<dbReference type="STRING" id="3871.A0A4P1R3G2"/>
<dbReference type="InterPro" id="IPR011009">
    <property type="entry name" value="Kinase-like_dom_sf"/>
</dbReference>
<proteinExistence type="inferred from homology"/>
<dbReference type="GO" id="GO:0005886">
    <property type="term" value="C:plasma membrane"/>
    <property type="evidence" value="ECO:0007669"/>
    <property type="project" value="UniProtKB-SubCell"/>
</dbReference>
<comment type="catalytic activity">
    <reaction evidence="19">
        <text>L-threonyl-[protein] + ATP = O-phospho-L-threonyl-[protein] + ADP + H(+)</text>
        <dbReference type="Rhea" id="RHEA:46608"/>
        <dbReference type="Rhea" id="RHEA-COMP:11060"/>
        <dbReference type="Rhea" id="RHEA-COMP:11605"/>
        <dbReference type="ChEBI" id="CHEBI:15378"/>
        <dbReference type="ChEBI" id="CHEBI:30013"/>
        <dbReference type="ChEBI" id="CHEBI:30616"/>
        <dbReference type="ChEBI" id="CHEBI:61977"/>
        <dbReference type="ChEBI" id="CHEBI:456216"/>
        <dbReference type="EC" id="2.7.11.1"/>
    </reaction>
</comment>
<keyword evidence="7" id="KW-0433">Leucine-rich repeat</keyword>
<evidence type="ECO:0000256" key="20">
    <source>
        <dbReference type="ARBA" id="ARBA00048679"/>
    </source>
</evidence>
<name>A0A4P1R3G2_LUPAN</name>
<comment type="catalytic activity">
    <reaction evidence="20">
        <text>L-seryl-[protein] + ATP = O-phospho-L-seryl-[protein] + ADP + H(+)</text>
        <dbReference type="Rhea" id="RHEA:17989"/>
        <dbReference type="Rhea" id="RHEA-COMP:9863"/>
        <dbReference type="Rhea" id="RHEA-COMP:11604"/>
        <dbReference type="ChEBI" id="CHEBI:15378"/>
        <dbReference type="ChEBI" id="CHEBI:29999"/>
        <dbReference type="ChEBI" id="CHEBI:30616"/>
        <dbReference type="ChEBI" id="CHEBI:83421"/>
        <dbReference type="ChEBI" id="CHEBI:456216"/>
        <dbReference type="EC" id="2.7.11.1"/>
    </reaction>
</comment>
<evidence type="ECO:0000256" key="10">
    <source>
        <dbReference type="ARBA" id="ARBA00022729"/>
    </source>
</evidence>
<evidence type="ECO:0000256" key="22">
    <source>
        <dbReference type="SAM" id="Phobius"/>
    </source>
</evidence>
<keyword evidence="6" id="KW-0723">Serine/threonine-protein kinase</keyword>
<dbReference type="InterPro" id="IPR000719">
    <property type="entry name" value="Prot_kinase_dom"/>
</dbReference>
<evidence type="ECO:0000313" key="26">
    <source>
        <dbReference type="Proteomes" id="UP000188354"/>
    </source>
</evidence>
<dbReference type="InterPro" id="IPR001611">
    <property type="entry name" value="Leu-rich_rpt"/>
</dbReference>
<dbReference type="SUPFAM" id="SSF56112">
    <property type="entry name" value="Protein kinase-like (PK-like)"/>
    <property type="match status" value="1"/>
</dbReference>
<evidence type="ECO:0000313" key="25">
    <source>
        <dbReference type="EMBL" id="OIW00451.1"/>
    </source>
</evidence>
<feature type="transmembrane region" description="Helical" evidence="22">
    <location>
        <begin position="722"/>
        <end position="742"/>
    </location>
</feature>
<keyword evidence="9 22" id="KW-0812">Transmembrane</keyword>
<evidence type="ECO:0000256" key="11">
    <source>
        <dbReference type="ARBA" id="ARBA00022737"/>
    </source>
</evidence>
<dbReference type="PANTHER" id="PTHR48053:SF11">
    <property type="entry name" value="PROTEIN BRASSINOSTEROID INSENSITIVE 1"/>
    <property type="match status" value="1"/>
</dbReference>
<keyword evidence="26" id="KW-1185">Reference proteome</keyword>
<dbReference type="FunFam" id="3.80.10.10:FF:000111">
    <property type="entry name" value="LRR receptor-like serine/threonine-protein kinase ERECTA"/>
    <property type="match status" value="1"/>
</dbReference>
<dbReference type="Pfam" id="PF20141">
    <property type="entry name" value="Island"/>
    <property type="match status" value="1"/>
</dbReference>
<comment type="similarity">
    <text evidence="3">Belongs to the RLP family.</text>
</comment>
<dbReference type="Gramene" id="OIW00451">
    <property type="protein sequence ID" value="OIW00451"/>
    <property type="gene ID" value="TanjilG_05801"/>
</dbReference>
<dbReference type="Pfam" id="PF13855">
    <property type="entry name" value="LRR_8"/>
    <property type="match status" value="1"/>
</dbReference>
<evidence type="ECO:0000259" key="24">
    <source>
        <dbReference type="PROSITE" id="PS50011"/>
    </source>
</evidence>
<dbReference type="PROSITE" id="PS00108">
    <property type="entry name" value="PROTEIN_KINASE_ST"/>
    <property type="match status" value="1"/>
</dbReference>
<organism evidence="25 26">
    <name type="scientific">Lupinus angustifolius</name>
    <name type="common">Narrow-leaved blue lupine</name>
    <dbReference type="NCBI Taxonomy" id="3871"/>
    <lineage>
        <taxon>Eukaryota</taxon>
        <taxon>Viridiplantae</taxon>
        <taxon>Streptophyta</taxon>
        <taxon>Embryophyta</taxon>
        <taxon>Tracheophyta</taxon>
        <taxon>Spermatophyta</taxon>
        <taxon>Magnoliopsida</taxon>
        <taxon>eudicotyledons</taxon>
        <taxon>Gunneridae</taxon>
        <taxon>Pentapetalae</taxon>
        <taxon>rosids</taxon>
        <taxon>fabids</taxon>
        <taxon>Fabales</taxon>
        <taxon>Fabaceae</taxon>
        <taxon>Papilionoideae</taxon>
        <taxon>50 kb inversion clade</taxon>
        <taxon>genistoids sensu lato</taxon>
        <taxon>core genistoids</taxon>
        <taxon>Genisteae</taxon>
        <taxon>Lupinus</taxon>
    </lineage>
</organism>
<evidence type="ECO:0000256" key="21">
    <source>
        <dbReference type="PROSITE-ProRule" id="PRU10141"/>
    </source>
</evidence>
<dbReference type="GO" id="GO:0005524">
    <property type="term" value="F:ATP binding"/>
    <property type="evidence" value="ECO:0007669"/>
    <property type="project" value="UniProtKB-UniRule"/>
</dbReference>
<evidence type="ECO:0000256" key="6">
    <source>
        <dbReference type="ARBA" id="ARBA00022527"/>
    </source>
</evidence>
<evidence type="ECO:0000256" key="1">
    <source>
        <dbReference type="ARBA" id="ARBA00004251"/>
    </source>
</evidence>
<dbReference type="Gene3D" id="3.30.200.20">
    <property type="entry name" value="Phosphorylase Kinase, domain 1"/>
    <property type="match status" value="1"/>
</dbReference>
<dbReference type="InterPro" id="IPR017441">
    <property type="entry name" value="Protein_kinase_ATP_BS"/>
</dbReference>
<dbReference type="PROSITE" id="PS50011">
    <property type="entry name" value="PROTEIN_KINASE_DOM"/>
    <property type="match status" value="1"/>
</dbReference>
<dbReference type="SMART" id="SM00369">
    <property type="entry name" value="LRR_TYP"/>
    <property type="match status" value="7"/>
</dbReference>